<dbReference type="EMBL" id="BJNE01000001">
    <property type="protein sequence ID" value="GEC11264.1"/>
    <property type="molecule type" value="Genomic_DNA"/>
</dbReference>
<reference evidence="2 3" key="1">
    <citation type="submission" date="2019-06" db="EMBL/GenBank/DDBJ databases">
        <title>Whole genome shotgun sequence of Glutamicibacter nicotianae NBRC 14234.</title>
        <authorList>
            <person name="Hosoyama A."/>
            <person name="Uohara A."/>
            <person name="Ohji S."/>
            <person name="Ichikawa N."/>
        </authorList>
    </citation>
    <scope>NUCLEOTIDE SEQUENCE [LARGE SCALE GENOMIC DNA]</scope>
    <source>
        <strain evidence="2 3">NBRC 14234</strain>
    </source>
</reference>
<proteinExistence type="predicted"/>
<name>A0ABQ0RHM6_GLUNI</name>
<dbReference type="Gene3D" id="3.30.420.10">
    <property type="entry name" value="Ribonuclease H-like superfamily/Ribonuclease H"/>
    <property type="match status" value="1"/>
</dbReference>
<accession>A0ABQ0RHM6</accession>
<organism evidence="2 3">
    <name type="scientific">Glutamicibacter nicotianae</name>
    <name type="common">Arthrobacter nicotianae</name>
    <dbReference type="NCBI Taxonomy" id="37929"/>
    <lineage>
        <taxon>Bacteria</taxon>
        <taxon>Bacillati</taxon>
        <taxon>Actinomycetota</taxon>
        <taxon>Actinomycetes</taxon>
        <taxon>Micrococcales</taxon>
        <taxon>Micrococcaceae</taxon>
        <taxon>Glutamicibacter</taxon>
    </lineage>
</organism>
<dbReference type="PANTHER" id="PTHR35004:SF8">
    <property type="entry name" value="TRANSPOSASE RV3428C-RELATED"/>
    <property type="match status" value="1"/>
</dbReference>
<evidence type="ECO:0000313" key="3">
    <source>
        <dbReference type="Proteomes" id="UP000316242"/>
    </source>
</evidence>
<dbReference type="SUPFAM" id="SSF53098">
    <property type="entry name" value="Ribonuclease H-like"/>
    <property type="match status" value="1"/>
</dbReference>
<feature type="domain" description="Integrase catalytic" evidence="1">
    <location>
        <begin position="129"/>
        <end position="310"/>
    </location>
</feature>
<dbReference type="Proteomes" id="UP000316242">
    <property type="component" value="Unassembled WGS sequence"/>
</dbReference>
<dbReference type="NCBIfam" id="NF033546">
    <property type="entry name" value="transpos_IS21"/>
    <property type="match status" value="1"/>
</dbReference>
<gene>
    <name evidence="2" type="ORF">ANI01nite_04670</name>
</gene>
<protein>
    <recommendedName>
        <fullName evidence="1">Integrase catalytic domain-containing protein</fullName>
    </recommendedName>
</protein>
<dbReference type="PROSITE" id="PS50994">
    <property type="entry name" value="INTEGRASE"/>
    <property type="match status" value="1"/>
</dbReference>
<dbReference type="InterPro" id="IPR012337">
    <property type="entry name" value="RNaseH-like_sf"/>
</dbReference>
<dbReference type="InterPro" id="IPR036397">
    <property type="entry name" value="RNaseH_sf"/>
</dbReference>
<keyword evidence="3" id="KW-1185">Reference proteome</keyword>
<dbReference type="InterPro" id="IPR001584">
    <property type="entry name" value="Integrase_cat-core"/>
</dbReference>
<evidence type="ECO:0000313" key="2">
    <source>
        <dbReference type="EMBL" id="GEC11264.1"/>
    </source>
</evidence>
<dbReference type="PANTHER" id="PTHR35004">
    <property type="entry name" value="TRANSPOSASE RV3428C-RELATED"/>
    <property type="match status" value="1"/>
</dbReference>
<sequence>MDYHAIMSLIAKGRTYSEITASVGCSYRDVAAAKRAMTAAGITEQRLASLSAADLQDLFPDQRKAVSGQYADPHFVQVIEQMKHNRFFTLQQGWVNYLAGTSSGKKYSYSQYCERFNQFAETTDVVATLQHEPGKAMFVDWAGPTLPLIDPATGETRKAYFFVASLPYSGLVFCQAFDTMKRDSWNQAHVNALAFIGGVPQLIVPDNARTATHRPRGKDSEVVVTAAYRQLAEHYQCAIVPARKKRPRDKAHVERMVQAVETRIIGYLASQSWTCLEELNEAVHERLVDLNDRLRRVNGSTRRELFEAEEAALLAPLPDDPFESVEDKQLKVGRNYHVTSDYQHYSVPYEIGWEDLVGADYREHSQCV</sequence>
<evidence type="ECO:0000259" key="1">
    <source>
        <dbReference type="PROSITE" id="PS50994"/>
    </source>
</evidence>
<comment type="caution">
    <text evidence="2">The sequence shown here is derived from an EMBL/GenBank/DDBJ whole genome shotgun (WGS) entry which is preliminary data.</text>
</comment>
<dbReference type="RefSeq" id="WP_255314361.1">
    <property type="nucleotide sequence ID" value="NZ_BAAAWM010000001.1"/>
</dbReference>